<organism evidence="1 2">
    <name type="scientific">Corchorus olitorius</name>
    <dbReference type="NCBI Taxonomy" id="93759"/>
    <lineage>
        <taxon>Eukaryota</taxon>
        <taxon>Viridiplantae</taxon>
        <taxon>Streptophyta</taxon>
        <taxon>Embryophyta</taxon>
        <taxon>Tracheophyta</taxon>
        <taxon>Spermatophyta</taxon>
        <taxon>Magnoliopsida</taxon>
        <taxon>eudicotyledons</taxon>
        <taxon>Gunneridae</taxon>
        <taxon>Pentapetalae</taxon>
        <taxon>rosids</taxon>
        <taxon>malvids</taxon>
        <taxon>Malvales</taxon>
        <taxon>Malvaceae</taxon>
        <taxon>Grewioideae</taxon>
        <taxon>Apeibeae</taxon>
        <taxon>Corchorus</taxon>
    </lineage>
</organism>
<proteinExistence type="predicted"/>
<name>A0A1R3K8Y7_9ROSI</name>
<comment type="caution">
    <text evidence="1">The sequence shown here is derived from an EMBL/GenBank/DDBJ whole genome shotgun (WGS) entry which is preliminary data.</text>
</comment>
<dbReference type="Proteomes" id="UP000187203">
    <property type="component" value="Unassembled WGS sequence"/>
</dbReference>
<gene>
    <name evidence="1" type="ORF">COLO4_10362</name>
</gene>
<reference evidence="2" key="1">
    <citation type="submission" date="2013-09" db="EMBL/GenBank/DDBJ databases">
        <title>Corchorus olitorius genome sequencing.</title>
        <authorList>
            <person name="Alam M."/>
            <person name="Haque M.S."/>
            <person name="Islam M.S."/>
            <person name="Emdad E.M."/>
            <person name="Islam M.M."/>
            <person name="Ahmed B."/>
            <person name="Halim A."/>
            <person name="Hossen Q.M.M."/>
            <person name="Hossain M.Z."/>
            <person name="Ahmed R."/>
            <person name="Khan M.M."/>
            <person name="Islam R."/>
            <person name="Rashid M.M."/>
            <person name="Khan S.A."/>
            <person name="Rahman M.S."/>
            <person name="Alam M."/>
            <person name="Yahiya A.S."/>
            <person name="Khan M.S."/>
            <person name="Azam M.S."/>
            <person name="Haque T."/>
            <person name="Lashkar M.Z.H."/>
            <person name="Akhand A.I."/>
            <person name="Morshed G."/>
            <person name="Roy S."/>
            <person name="Uddin K.S."/>
            <person name="Rabeya T."/>
            <person name="Hossain A.S."/>
            <person name="Chowdhury A."/>
            <person name="Snigdha A.R."/>
            <person name="Mortoza M.S."/>
            <person name="Matin S.A."/>
            <person name="Hoque S.M.E."/>
            <person name="Islam M.K."/>
            <person name="Roy D.K."/>
            <person name="Haider R."/>
            <person name="Moosa M.M."/>
            <person name="Elias S.M."/>
            <person name="Hasan A.M."/>
            <person name="Jahan S."/>
            <person name="Shafiuddin M."/>
            <person name="Mahmood N."/>
            <person name="Shommy N.S."/>
        </authorList>
    </citation>
    <scope>NUCLEOTIDE SEQUENCE [LARGE SCALE GENOMIC DNA]</scope>
    <source>
        <strain evidence="2">cv. O-4</strain>
    </source>
</reference>
<keyword evidence="2" id="KW-1185">Reference proteome</keyword>
<accession>A0A1R3K8Y7</accession>
<evidence type="ECO:0000313" key="1">
    <source>
        <dbReference type="EMBL" id="OMP03524.1"/>
    </source>
</evidence>
<dbReference type="AlphaFoldDB" id="A0A1R3K8Y7"/>
<dbReference type="EMBL" id="AWUE01014487">
    <property type="protein sequence ID" value="OMP03524.1"/>
    <property type="molecule type" value="Genomic_DNA"/>
</dbReference>
<protein>
    <submittedName>
        <fullName evidence="1">Uncharacterized protein</fullName>
    </submittedName>
</protein>
<sequence length="58" mass="6751">MCRYKDIDTFKLQIEMLHTADNIDICTFNPRRFCLQSIEGTRSDGTNSTWLKIHEDGA</sequence>
<evidence type="ECO:0000313" key="2">
    <source>
        <dbReference type="Proteomes" id="UP000187203"/>
    </source>
</evidence>